<keyword evidence="2" id="KW-0732">Signal</keyword>
<sequence length="334" mass="34329">MQALPFLLLSLLLLLLLAGGVALSLHRMRKPDVQKASGKELLTRLNAADDDEPPSPSPPSPAAIETFIELFDAAEAAKVNHRVRLSVGDARSMEELLEQLAAAIAAAAPREVPPREALRAMRISYETQAGELRHVREGASWLYASQVLGAAAKIFFALPPAEEIAPPVAADTPSASAAAPSAEGGDGSSQLALGHEDLIAPTDAPPFPELAEPIASSTAAAPPPQPEAAPAPPLPTPPALPSPSSLAAPPSLRTPPSLAPASPTRPAPASPALLPAAAPLSPAPLPAATPAASKRVEMLQAECFAEDVPLVDGMDAWTDEQVVAYFESGGETMP</sequence>
<feature type="signal peptide" evidence="2">
    <location>
        <begin position="1"/>
        <end position="22"/>
    </location>
</feature>
<feature type="chain" id="PRO_5044306158" evidence="2">
    <location>
        <begin position="23"/>
        <end position="334"/>
    </location>
</feature>
<feature type="compositionally biased region" description="Low complexity" evidence="1">
    <location>
        <begin position="242"/>
        <end position="262"/>
    </location>
</feature>
<feature type="region of interest" description="Disordered" evidence="1">
    <location>
        <begin position="167"/>
        <end position="191"/>
    </location>
</feature>
<feature type="compositionally biased region" description="Low complexity" evidence="1">
    <location>
        <begin position="167"/>
        <end position="182"/>
    </location>
</feature>
<feature type="compositionally biased region" description="Low complexity" evidence="1">
    <location>
        <begin position="270"/>
        <end position="280"/>
    </location>
</feature>
<evidence type="ECO:0000313" key="4">
    <source>
        <dbReference type="Proteomes" id="UP001515480"/>
    </source>
</evidence>
<proteinExistence type="predicted"/>
<evidence type="ECO:0000256" key="2">
    <source>
        <dbReference type="SAM" id="SignalP"/>
    </source>
</evidence>
<feature type="compositionally biased region" description="Pro residues" evidence="1">
    <location>
        <begin position="221"/>
        <end position="241"/>
    </location>
</feature>
<comment type="caution">
    <text evidence="3">The sequence shown here is derived from an EMBL/GenBank/DDBJ whole genome shotgun (WGS) entry which is preliminary data.</text>
</comment>
<accession>A0AB34IKE6</accession>
<organism evidence="3 4">
    <name type="scientific">Prymnesium parvum</name>
    <name type="common">Toxic golden alga</name>
    <dbReference type="NCBI Taxonomy" id="97485"/>
    <lineage>
        <taxon>Eukaryota</taxon>
        <taxon>Haptista</taxon>
        <taxon>Haptophyta</taxon>
        <taxon>Prymnesiophyceae</taxon>
        <taxon>Prymnesiales</taxon>
        <taxon>Prymnesiaceae</taxon>
        <taxon>Prymnesium</taxon>
    </lineage>
</organism>
<gene>
    <name evidence="3" type="ORF">AB1Y20_011878</name>
</gene>
<protein>
    <submittedName>
        <fullName evidence="3">Uncharacterized protein</fullName>
    </submittedName>
</protein>
<evidence type="ECO:0000256" key="1">
    <source>
        <dbReference type="SAM" id="MobiDB-lite"/>
    </source>
</evidence>
<feature type="region of interest" description="Disordered" evidence="1">
    <location>
        <begin position="216"/>
        <end position="293"/>
    </location>
</feature>
<dbReference type="AlphaFoldDB" id="A0AB34IKE6"/>
<dbReference type="Proteomes" id="UP001515480">
    <property type="component" value="Unassembled WGS sequence"/>
</dbReference>
<dbReference type="EMBL" id="JBGBPQ010000025">
    <property type="protein sequence ID" value="KAL1499681.1"/>
    <property type="molecule type" value="Genomic_DNA"/>
</dbReference>
<evidence type="ECO:0000313" key="3">
    <source>
        <dbReference type="EMBL" id="KAL1499681.1"/>
    </source>
</evidence>
<keyword evidence="4" id="KW-1185">Reference proteome</keyword>
<name>A0AB34IKE6_PRYPA</name>
<reference evidence="3 4" key="1">
    <citation type="journal article" date="2024" name="Science">
        <title>Giant polyketide synthase enzymes in the biosynthesis of giant marine polyether toxins.</title>
        <authorList>
            <person name="Fallon T.R."/>
            <person name="Shende V.V."/>
            <person name="Wierzbicki I.H."/>
            <person name="Pendleton A.L."/>
            <person name="Watervoot N.F."/>
            <person name="Auber R.P."/>
            <person name="Gonzalez D.J."/>
            <person name="Wisecaver J.H."/>
            <person name="Moore B.S."/>
        </authorList>
    </citation>
    <scope>NUCLEOTIDE SEQUENCE [LARGE SCALE GENOMIC DNA]</scope>
    <source>
        <strain evidence="3 4">12B1</strain>
    </source>
</reference>